<comment type="caution">
    <text evidence="2">The sequence shown here is derived from an EMBL/GenBank/DDBJ whole genome shotgun (WGS) entry which is preliminary data.</text>
</comment>
<feature type="region of interest" description="Disordered" evidence="1">
    <location>
        <begin position="61"/>
        <end position="114"/>
    </location>
</feature>
<evidence type="ECO:0000313" key="2">
    <source>
        <dbReference type="EMBL" id="PWI69213.1"/>
    </source>
</evidence>
<evidence type="ECO:0000256" key="1">
    <source>
        <dbReference type="SAM" id="MobiDB-lite"/>
    </source>
</evidence>
<name>A0A2U3E3X6_PURLI</name>
<feature type="compositionally biased region" description="Basic and acidic residues" evidence="1">
    <location>
        <begin position="94"/>
        <end position="104"/>
    </location>
</feature>
<feature type="region of interest" description="Disordered" evidence="1">
    <location>
        <begin position="1"/>
        <end position="22"/>
    </location>
</feature>
<gene>
    <name evidence="2" type="ORF">PCL_00860</name>
</gene>
<reference evidence="2 3" key="1">
    <citation type="journal article" date="2016" name="Front. Microbiol.">
        <title>Genome and transcriptome sequences reveal the specific parasitism of the nematophagous Purpureocillium lilacinum 36-1.</title>
        <authorList>
            <person name="Xie J."/>
            <person name="Li S."/>
            <person name="Mo C."/>
            <person name="Xiao X."/>
            <person name="Peng D."/>
            <person name="Wang G."/>
            <person name="Xiao Y."/>
        </authorList>
    </citation>
    <scope>NUCLEOTIDE SEQUENCE [LARGE SCALE GENOMIC DNA]</scope>
    <source>
        <strain evidence="2 3">36-1</strain>
    </source>
</reference>
<organism evidence="2 3">
    <name type="scientific">Purpureocillium lilacinum</name>
    <name type="common">Paecilomyces lilacinus</name>
    <dbReference type="NCBI Taxonomy" id="33203"/>
    <lineage>
        <taxon>Eukaryota</taxon>
        <taxon>Fungi</taxon>
        <taxon>Dikarya</taxon>
        <taxon>Ascomycota</taxon>
        <taxon>Pezizomycotina</taxon>
        <taxon>Sordariomycetes</taxon>
        <taxon>Hypocreomycetidae</taxon>
        <taxon>Hypocreales</taxon>
        <taxon>Ophiocordycipitaceae</taxon>
        <taxon>Purpureocillium</taxon>
    </lineage>
</organism>
<proteinExistence type="predicted"/>
<feature type="region of interest" description="Disordered" evidence="1">
    <location>
        <begin position="327"/>
        <end position="366"/>
    </location>
</feature>
<evidence type="ECO:0000313" key="3">
    <source>
        <dbReference type="Proteomes" id="UP000245956"/>
    </source>
</evidence>
<dbReference type="EMBL" id="LCWV01000012">
    <property type="protein sequence ID" value="PWI69213.1"/>
    <property type="molecule type" value="Genomic_DNA"/>
</dbReference>
<protein>
    <submittedName>
        <fullName evidence="2">Uncharacterized protein</fullName>
    </submittedName>
</protein>
<sequence>MRAVPGKHCNCGGQDAPATGARQPALPALGLAPDLLRRQPLAHCPSASTTHCLRPPCIASHPSHRLPPVPTSHFDSVRRRSSTSRPHGHTRSWIKPDPDPDPGLHDSSSGAARMLAMPPSPLPLLAGFLQPRCSPRTAPAASWLRDDGPRRTAGLLGPAPGPCQRRFHTDHLLPGSITIRSVTLLFQVGRPQPPRRMAGAAPNHGRSARRFALLLPTFDIACGWLLEESNTRGTRDSRGRWPNSNLALAGTAPLACPADSPLAGALMSVSLGELTTWKLPASLKANGGAAMFVPLRPWPTARHTSPACRVPPPWSPEWLLTSPQLNDAFKPARQPPRGPVLAAPWGGDNDSPSPPSHSRQASECGGWTPKPLGATLLLLPPAPRRLGCLVPDASTASSGPWEPPRTVLQPPFAARATDNQRHAPTAVVPAHAHPDEVITGRAIPRSLGHFFFQAWHPNCRHPGTKASFSIVTQQADRNLTLSASGSSTPT</sequence>
<dbReference type="Proteomes" id="UP000245956">
    <property type="component" value="Unassembled WGS sequence"/>
</dbReference>
<feature type="compositionally biased region" description="Basic residues" evidence="1">
    <location>
        <begin position="79"/>
        <end position="92"/>
    </location>
</feature>
<accession>A0A2U3E3X6</accession>
<dbReference type="AlphaFoldDB" id="A0A2U3E3X6"/>